<reference evidence="4" key="1">
    <citation type="submission" date="2025-08" db="UniProtKB">
        <authorList>
            <consortium name="RefSeq"/>
        </authorList>
    </citation>
    <scope>IDENTIFICATION</scope>
</reference>
<keyword evidence="3" id="KW-1185">Reference proteome</keyword>
<dbReference type="GO" id="GO:0005739">
    <property type="term" value="C:mitochondrion"/>
    <property type="evidence" value="ECO:0007669"/>
    <property type="project" value="TreeGrafter"/>
</dbReference>
<feature type="transmembrane region" description="Helical" evidence="2">
    <location>
        <begin position="26"/>
        <end position="47"/>
    </location>
</feature>
<dbReference type="PANTHER" id="PTHR15570:SF2">
    <property type="entry name" value="G0_G1 SWITCH PROTEIN 2"/>
    <property type="match status" value="1"/>
</dbReference>
<dbReference type="InterPro" id="IPR016821">
    <property type="entry name" value="G0S2"/>
</dbReference>
<accession>A0AAX6PXG5</accession>
<keyword evidence="2" id="KW-1133">Transmembrane helix</keyword>
<dbReference type="AlphaFoldDB" id="A0AAX6PXG5"/>
<keyword evidence="2" id="KW-0812">Transmembrane</keyword>
<gene>
    <name evidence="4" type="primary">G0s2</name>
</gene>
<name>A0AAX6PXG5_HETGA</name>
<organism evidence="3 4">
    <name type="scientific">Heterocephalus glaber</name>
    <name type="common">Naked mole rat</name>
    <dbReference type="NCBI Taxonomy" id="10181"/>
    <lineage>
        <taxon>Eukaryota</taxon>
        <taxon>Metazoa</taxon>
        <taxon>Chordata</taxon>
        <taxon>Craniata</taxon>
        <taxon>Vertebrata</taxon>
        <taxon>Euteleostomi</taxon>
        <taxon>Mammalia</taxon>
        <taxon>Eutheria</taxon>
        <taxon>Euarchontoglires</taxon>
        <taxon>Glires</taxon>
        <taxon>Rodentia</taxon>
        <taxon>Hystricomorpha</taxon>
        <taxon>Bathyergidae</taxon>
        <taxon>Heterocephalus</taxon>
    </lineage>
</organism>
<dbReference type="CTD" id="50486"/>
<keyword evidence="2" id="KW-0472">Membrane</keyword>
<dbReference type="KEGG" id="hgl:101701449"/>
<evidence type="ECO:0000256" key="2">
    <source>
        <dbReference type="SAM" id="Phobius"/>
    </source>
</evidence>
<dbReference type="RefSeq" id="XP_004862326.1">
    <property type="nucleotide sequence ID" value="XM_004862269.2"/>
</dbReference>
<evidence type="ECO:0000313" key="4">
    <source>
        <dbReference type="RefSeq" id="XP_004862326.1"/>
    </source>
</evidence>
<dbReference type="GeneID" id="101701449"/>
<evidence type="ECO:0000256" key="1">
    <source>
        <dbReference type="SAM" id="MobiDB-lite"/>
    </source>
</evidence>
<sequence>MDAVHALLPLARDLAAQKPTGRQVKLYALGGLLALVGAVLGLLETVCGPFAAASRLRDQEAAVAELRAARESQAPRTQAARDEARGPELCGRAPSPASSPPGPGFGARGAGLRREDPSHALLSAGACS</sequence>
<proteinExistence type="predicted"/>
<dbReference type="PANTHER" id="PTHR15570">
    <property type="entry name" value="G0/G1 SWITCH PROTEIN 2"/>
    <property type="match status" value="1"/>
</dbReference>
<protein>
    <submittedName>
        <fullName evidence="4">G0/G1 switch protein 2</fullName>
    </submittedName>
</protein>
<dbReference type="GO" id="GO:2001238">
    <property type="term" value="P:positive regulation of extrinsic apoptotic signaling pathway"/>
    <property type="evidence" value="ECO:0007669"/>
    <property type="project" value="TreeGrafter"/>
</dbReference>
<feature type="region of interest" description="Disordered" evidence="1">
    <location>
        <begin position="67"/>
        <end position="113"/>
    </location>
</feature>
<dbReference type="Proteomes" id="UP000694906">
    <property type="component" value="Unplaced"/>
</dbReference>
<evidence type="ECO:0000313" key="3">
    <source>
        <dbReference type="Proteomes" id="UP000694906"/>
    </source>
</evidence>
<dbReference type="Pfam" id="PF15103">
    <property type="entry name" value="G0-G1_switch_2"/>
    <property type="match status" value="1"/>
</dbReference>